<dbReference type="RefSeq" id="WP_122930634.1">
    <property type="nucleotide sequence ID" value="NZ_JACIBY010000003.1"/>
</dbReference>
<dbReference type="InterPro" id="IPR025234">
    <property type="entry name" value="YjzH-like"/>
</dbReference>
<dbReference type="AlphaFoldDB" id="A0A7W5ZJ44"/>
<keyword evidence="2" id="KW-1185">Reference proteome</keyword>
<evidence type="ECO:0000313" key="1">
    <source>
        <dbReference type="EMBL" id="MBB3837819.1"/>
    </source>
</evidence>
<dbReference type="EMBL" id="JACIBY010000003">
    <property type="protein sequence ID" value="MBB3837819.1"/>
    <property type="molecule type" value="Genomic_DNA"/>
</dbReference>
<evidence type="ECO:0000313" key="2">
    <source>
        <dbReference type="Proteomes" id="UP000541352"/>
    </source>
</evidence>
<reference evidence="1 2" key="1">
    <citation type="submission" date="2020-08" db="EMBL/GenBank/DDBJ databases">
        <title>Genomic Encyclopedia of Type Strains, Phase IV (KMG-IV): sequencing the most valuable type-strain genomes for metagenomic binning, comparative biology and taxonomic classification.</title>
        <authorList>
            <person name="Goeker M."/>
        </authorList>
    </citation>
    <scope>NUCLEOTIDE SEQUENCE [LARGE SCALE GENOMIC DNA]</scope>
    <source>
        <strain evidence="1 2">DSM 17976</strain>
    </source>
</reference>
<proteinExistence type="predicted"/>
<protein>
    <recommendedName>
        <fullName evidence="3">DUF4177 domain-containing protein</fullName>
    </recommendedName>
</protein>
<organism evidence="1 2">
    <name type="scientific">Runella defluvii</name>
    <dbReference type="NCBI Taxonomy" id="370973"/>
    <lineage>
        <taxon>Bacteria</taxon>
        <taxon>Pseudomonadati</taxon>
        <taxon>Bacteroidota</taxon>
        <taxon>Cytophagia</taxon>
        <taxon>Cytophagales</taxon>
        <taxon>Spirosomataceae</taxon>
        <taxon>Runella</taxon>
    </lineage>
</organism>
<sequence length="66" mass="7628">MQTYEYKVIEVKPGGFWGTKLDPQDIEDKLNSMASEGWELVNSLDMNAYEGMTSKIVFIFKRAKTF</sequence>
<accession>A0A7W5ZJ44</accession>
<comment type="caution">
    <text evidence="1">The sequence shown here is derived from an EMBL/GenBank/DDBJ whole genome shotgun (WGS) entry which is preliminary data.</text>
</comment>
<gene>
    <name evidence="1" type="ORF">FHS57_001816</name>
</gene>
<evidence type="ECO:0008006" key="3">
    <source>
        <dbReference type="Google" id="ProtNLM"/>
    </source>
</evidence>
<name>A0A7W5ZJ44_9BACT</name>
<dbReference type="Proteomes" id="UP000541352">
    <property type="component" value="Unassembled WGS sequence"/>
</dbReference>
<dbReference type="Pfam" id="PF13783">
    <property type="entry name" value="DUF4177"/>
    <property type="match status" value="1"/>
</dbReference>